<dbReference type="Proteomes" id="UP001142610">
    <property type="component" value="Unassembled WGS sequence"/>
</dbReference>
<dbReference type="SUPFAM" id="SSF116734">
    <property type="entry name" value="DNA methylase specificity domain"/>
    <property type="match status" value="2"/>
</dbReference>
<keyword evidence="7" id="KW-0680">Restriction system</keyword>
<dbReference type="InterPro" id="IPR000055">
    <property type="entry name" value="Restrct_endonuc_typeI_TRD"/>
</dbReference>
<evidence type="ECO:0000256" key="3">
    <source>
        <dbReference type="ARBA" id="ARBA00011900"/>
    </source>
</evidence>
<dbReference type="InterPro" id="IPR022749">
    <property type="entry name" value="D12N6_MeTrfase_N"/>
</dbReference>
<feature type="domain" description="Type I restriction modification DNA specificity" evidence="11">
    <location>
        <begin position="740"/>
        <end position="902"/>
    </location>
</feature>
<dbReference type="GO" id="GO:0032259">
    <property type="term" value="P:methylation"/>
    <property type="evidence" value="ECO:0007669"/>
    <property type="project" value="UniProtKB-KW"/>
</dbReference>
<evidence type="ECO:0000259" key="13">
    <source>
        <dbReference type="Pfam" id="PF12161"/>
    </source>
</evidence>
<dbReference type="InterPro" id="IPR003356">
    <property type="entry name" value="DNA_methylase_A-5"/>
</dbReference>
<feature type="region of interest" description="Disordered" evidence="10">
    <location>
        <begin position="439"/>
        <end position="480"/>
    </location>
</feature>
<evidence type="ECO:0000259" key="11">
    <source>
        <dbReference type="Pfam" id="PF01420"/>
    </source>
</evidence>
<dbReference type="GO" id="GO:0009007">
    <property type="term" value="F:site-specific DNA-methyltransferase (adenine-specific) activity"/>
    <property type="evidence" value="ECO:0007669"/>
    <property type="project" value="UniProtKB-EC"/>
</dbReference>
<comment type="similarity">
    <text evidence="2">Belongs to the type-I restriction system S methylase family.</text>
</comment>
<feature type="domain" description="Type I restriction modification DNA specificity" evidence="11">
    <location>
        <begin position="485"/>
        <end position="652"/>
    </location>
</feature>
<feature type="domain" description="DNA methylase adenine-specific" evidence="12">
    <location>
        <begin position="151"/>
        <end position="448"/>
    </location>
</feature>
<feature type="compositionally biased region" description="Basic and acidic residues" evidence="10">
    <location>
        <begin position="457"/>
        <end position="480"/>
    </location>
</feature>
<gene>
    <name evidence="14" type="ORF">NOG11_05645</name>
</gene>
<sequence>MYENAFNKIDRALRNDEGMSSELDYAEQTSWVLFLKYLDDLESERADRAALEGKDYSPTLEEGYRWADWAAPKDADGSFDHDAAMMGDDLIAFVDDELFPYLSDFKSADPSTLAYKIGEVFTEIRSKFRSGYSLRDVLDEVDALSFGTQAQRHELSSLYEDRIKRMGNAGRNGGEYYTPRPLIRAMIEVLQPRIGETVYDGAAGSAGFLCEAYEAMEKQARTAADRERLQNETFYGQEKKSLAYIIGVMNMILHGVEAPNIRHTNTLTENVLDYGPADQHDVILANPPFGGGERKEVQHNFPIRSGETAYLFTQHFVRKLKGGGRAGVVIKNTVLSNTDNASVALRRELLEECNLHTILDLPGGTFQGAGVKTVVLFFERGEATRRIWYYQLDPGRKLGKTSPLTDDDLADFVRLQKDKADSEKSWSVEVSDLDQDTLDLSVRNPNAPEAAPPAQPRGDHRRYAGPRRRDGGDPEGHQGDAVKAGWAEVPLGELCSTFTDGDWIETKDQAPEGIRLLQTGNVGSGYFKDRREKARFIDYETFDRLSCTEVVPGDILVSRLPDPVGRGCIVPETGERMITAVDCAIIRTKPGDAEPAFLTYYMQSVSYLRAVDELCTGTTRRRISRKNLAKVPVPLPPIEEQRRIVAVLDEAFEGLARARANVEANVADAEGLFLSALRGVFRNEARTWTAGRTPERVSMREETDTKNGATRTGGRGATLRPITGDYSLSVLAPEIEARPGWRWSKLTDLARLESGHTPSRKRPDWWGGNIPWVGIKDARGAHGSVLTTTNENTNEEGIANSSARILPPGTVCLSRTASVGYVTRLGVAAATSQDFVNWVCGEDLLPEFLQLLLLAQGEAIRRFASGSVHQTIYYPEVKAFWVCHPSVEVQAAICEAMNEVREASERGEACYAAQRNDLTGLQSSLLSRAFAGELT</sequence>
<feature type="compositionally biased region" description="Basic and acidic residues" evidence="10">
    <location>
        <begin position="695"/>
        <end position="705"/>
    </location>
</feature>
<keyword evidence="8" id="KW-0238">DNA-binding</keyword>
<evidence type="ECO:0000256" key="5">
    <source>
        <dbReference type="ARBA" id="ARBA00022679"/>
    </source>
</evidence>
<dbReference type="InterPro" id="IPR029063">
    <property type="entry name" value="SAM-dependent_MTases_sf"/>
</dbReference>
<comment type="catalytic activity">
    <reaction evidence="9">
        <text>a 2'-deoxyadenosine in DNA + S-adenosyl-L-methionine = an N(6)-methyl-2'-deoxyadenosine in DNA + S-adenosyl-L-homocysteine + H(+)</text>
        <dbReference type="Rhea" id="RHEA:15197"/>
        <dbReference type="Rhea" id="RHEA-COMP:12418"/>
        <dbReference type="Rhea" id="RHEA-COMP:12419"/>
        <dbReference type="ChEBI" id="CHEBI:15378"/>
        <dbReference type="ChEBI" id="CHEBI:57856"/>
        <dbReference type="ChEBI" id="CHEBI:59789"/>
        <dbReference type="ChEBI" id="CHEBI:90615"/>
        <dbReference type="ChEBI" id="CHEBI:90616"/>
        <dbReference type="EC" id="2.1.1.72"/>
    </reaction>
</comment>
<organism evidence="14 15">
    <name type="scientific">Parvularcula maris</name>
    <dbReference type="NCBI Taxonomy" id="2965077"/>
    <lineage>
        <taxon>Bacteria</taxon>
        <taxon>Pseudomonadati</taxon>
        <taxon>Pseudomonadota</taxon>
        <taxon>Alphaproteobacteria</taxon>
        <taxon>Parvularculales</taxon>
        <taxon>Parvularculaceae</taxon>
        <taxon>Parvularcula</taxon>
    </lineage>
</organism>
<keyword evidence="4 14" id="KW-0489">Methyltransferase</keyword>
<evidence type="ECO:0000313" key="15">
    <source>
        <dbReference type="Proteomes" id="UP001142610"/>
    </source>
</evidence>
<dbReference type="GO" id="GO:0008170">
    <property type="term" value="F:N-methyltransferase activity"/>
    <property type="evidence" value="ECO:0007669"/>
    <property type="project" value="InterPro"/>
</dbReference>
<accession>A0A9X2L8H0</accession>
<evidence type="ECO:0000256" key="7">
    <source>
        <dbReference type="ARBA" id="ARBA00022747"/>
    </source>
</evidence>
<reference evidence="14" key="1">
    <citation type="submission" date="2022-07" db="EMBL/GenBank/DDBJ databases">
        <title>Parvularcula maris sp. nov., an algicidal bacterium isolated from seawater.</title>
        <authorList>
            <person name="Li F."/>
        </authorList>
    </citation>
    <scope>NUCLEOTIDE SEQUENCE</scope>
    <source>
        <strain evidence="14">BGMRC 0090</strain>
    </source>
</reference>
<evidence type="ECO:0000256" key="2">
    <source>
        <dbReference type="ARBA" id="ARBA00010923"/>
    </source>
</evidence>
<comment type="caution">
    <text evidence="14">The sequence shown here is derived from an EMBL/GenBank/DDBJ whole genome shotgun (WGS) entry which is preliminary data.</text>
</comment>
<keyword evidence="5" id="KW-0808">Transferase</keyword>
<dbReference type="PANTHER" id="PTHR42933:SF4">
    <property type="entry name" value="TYPE I RESTRICTION ENZYME ECOKI METHYLASE SUBUNIT"/>
    <property type="match status" value="1"/>
</dbReference>
<dbReference type="PANTHER" id="PTHR42933">
    <property type="entry name" value="SLR6095 PROTEIN"/>
    <property type="match status" value="1"/>
</dbReference>
<evidence type="ECO:0000256" key="10">
    <source>
        <dbReference type="SAM" id="MobiDB-lite"/>
    </source>
</evidence>
<feature type="region of interest" description="Disordered" evidence="10">
    <location>
        <begin position="695"/>
        <end position="718"/>
    </location>
</feature>
<dbReference type="Gene3D" id="1.20.1260.30">
    <property type="match status" value="1"/>
</dbReference>
<dbReference type="EMBL" id="JANIBC010000002">
    <property type="protein sequence ID" value="MCQ8184869.1"/>
    <property type="molecule type" value="Genomic_DNA"/>
</dbReference>
<dbReference type="Pfam" id="PF12161">
    <property type="entry name" value="HsdM_N"/>
    <property type="match status" value="1"/>
</dbReference>
<dbReference type="EC" id="2.1.1.72" evidence="3"/>
<feature type="domain" description="N6 adenine-specific DNA methyltransferase N-terminal" evidence="13">
    <location>
        <begin position="12"/>
        <end position="107"/>
    </location>
</feature>
<dbReference type="PROSITE" id="PS00092">
    <property type="entry name" value="N6_MTASE"/>
    <property type="match status" value="1"/>
</dbReference>
<dbReference type="AlphaFoldDB" id="A0A9X2L8H0"/>
<proteinExistence type="inferred from homology"/>
<dbReference type="InterPro" id="IPR002052">
    <property type="entry name" value="DNA_methylase_N6_adenine_CS"/>
</dbReference>
<name>A0A9X2L8H0_9PROT</name>
<dbReference type="InterPro" id="IPR051537">
    <property type="entry name" value="DNA_Adenine_Mtase"/>
</dbReference>
<keyword evidence="6" id="KW-0949">S-adenosyl-L-methionine</keyword>
<dbReference type="GO" id="GO:0009307">
    <property type="term" value="P:DNA restriction-modification system"/>
    <property type="evidence" value="ECO:0007669"/>
    <property type="project" value="UniProtKB-KW"/>
</dbReference>
<evidence type="ECO:0000259" key="12">
    <source>
        <dbReference type="Pfam" id="PF02384"/>
    </source>
</evidence>
<dbReference type="Gene3D" id="3.90.220.20">
    <property type="entry name" value="DNA methylase specificity domains"/>
    <property type="match status" value="2"/>
</dbReference>
<evidence type="ECO:0000256" key="1">
    <source>
        <dbReference type="ARBA" id="ARBA00006594"/>
    </source>
</evidence>
<protein>
    <recommendedName>
        <fullName evidence="3">site-specific DNA-methyltransferase (adenine-specific)</fullName>
        <ecNumber evidence="3">2.1.1.72</ecNumber>
    </recommendedName>
</protein>
<dbReference type="Pfam" id="PF02384">
    <property type="entry name" value="N6_Mtase"/>
    <property type="match status" value="1"/>
</dbReference>
<dbReference type="GO" id="GO:0003677">
    <property type="term" value="F:DNA binding"/>
    <property type="evidence" value="ECO:0007669"/>
    <property type="project" value="UniProtKB-KW"/>
</dbReference>
<dbReference type="Gene3D" id="3.40.50.150">
    <property type="entry name" value="Vaccinia Virus protein VP39"/>
    <property type="match status" value="1"/>
</dbReference>
<evidence type="ECO:0000313" key="14">
    <source>
        <dbReference type="EMBL" id="MCQ8184869.1"/>
    </source>
</evidence>
<dbReference type="SUPFAM" id="SSF53335">
    <property type="entry name" value="S-adenosyl-L-methionine-dependent methyltransferases"/>
    <property type="match status" value="1"/>
</dbReference>
<evidence type="ECO:0000256" key="9">
    <source>
        <dbReference type="ARBA" id="ARBA00047942"/>
    </source>
</evidence>
<dbReference type="InterPro" id="IPR038333">
    <property type="entry name" value="T1MK-like_N_sf"/>
</dbReference>
<keyword evidence="15" id="KW-1185">Reference proteome</keyword>
<dbReference type="PRINTS" id="PR00507">
    <property type="entry name" value="N12N6MTFRASE"/>
</dbReference>
<dbReference type="Pfam" id="PF01420">
    <property type="entry name" value="Methylase_S"/>
    <property type="match status" value="2"/>
</dbReference>
<evidence type="ECO:0000256" key="8">
    <source>
        <dbReference type="ARBA" id="ARBA00023125"/>
    </source>
</evidence>
<comment type="similarity">
    <text evidence="1">Belongs to the N(4)/N(6)-methyltransferase family.</text>
</comment>
<dbReference type="InterPro" id="IPR044946">
    <property type="entry name" value="Restrct_endonuc_typeI_TRD_sf"/>
</dbReference>
<evidence type="ECO:0000256" key="6">
    <source>
        <dbReference type="ARBA" id="ARBA00022691"/>
    </source>
</evidence>
<evidence type="ECO:0000256" key="4">
    <source>
        <dbReference type="ARBA" id="ARBA00022603"/>
    </source>
</evidence>